<reference evidence="1" key="2">
    <citation type="journal article" date="2020" name="Nat. Commun.">
        <title>Large-scale genome sequencing of mycorrhizal fungi provides insights into the early evolution of symbiotic traits.</title>
        <authorList>
            <person name="Miyauchi S."/>
            <person name="Kiss E."/>
            <person name="Kuo A."/>
            <person name="Drula E."/>
            <person name="Kohler A."/>
            <person name="Sanchez-Garcia M."/>
            <person name="Morin E."/>
            <person name="Andreopoulos B."/>
            <person name="Barry K.W."/>
            <person name="Bonito G."/>
            <person name="Buee M."/>
            <person name="Carver A."/>
            <person name="Chen C."/>
            <person name="Cichocki N."/>
            <person name="Clum A."/>
            <person name="Culley D."/>
            <person name="Crous P.W."/>
            <person name="Fauchery L."/>
            <person name="Girlanda M."/>
            <person name="Hayes R.D."/>
            <person name="Keri Z."/>
            <person name="LaButti K."/>
            <person name="Lipzen A."/>
            <person name="Lombard V."/>
            <person name="Magnuson J."/>
            <person name="Maillard F."/>
            <person name="Murat C."/>
            <person name="Nolan M."/>
            <person name="Ohm R.A."/>
            <person name="Pangilinan J."/>
            <person name="Pereira M.F."/>
            <person name="Perotto S."/>
            <person name="Peter M."/>
            <person name="Pfister S."/>
            <person name="Riley R."/>
            <person name="Sitrit Y."/>
            <person name="Stielow J.B."/>
            <person name="Szollosi G."/>
            <person name="Zifcakova L."/>
            <person name="Stursova M."/>
            <person name="Spatafora J.W."/>
            <person name="Tedersoo L."/>
            <person name="Vaario L.M."/>
            <person name="Yamada A."/>
            <person name="Yan M."/>
            <person name="Wang P."/>
            <person name="Xu J."/>
            <person name="Bruns T."/>
            <person name="Baldrian P."/>
            <person name="Vilgalys R."/>
            <person name="Dunand C."/>
            <person name="Henrissat B."/>
            <person name="Grigoriev I.V."/>
            <person name="Hibbett D."/>
            <person name="Nagy L.G."/>
            <person name="Martin F.M."/>
        </authorList>
    </citation>
    <scope>NUCLEOTIDE SEQUENCE</scope>
    <source>
        <strain evidence="1">P2</strain>
    </source>
</reference>
<comment type="caution">
    <text evidence="1">The sequence shown here is derived from an EMBL/GenBank/DDBJ whole genome shotgun (WGS) entry which is preliminary data.</text>
</comment>
<reference evidence="1" key="1">
    <citation type="submission" date="2019-10" db="EMBL/GenBank/DDBJ databases">
        <authorList>
            <consortium name="DOE Joint Genome Institute"/>
            <person name="Kuo A."/>
            <person name="Miyauchi S."/>
            <person name="Kiss E."/>
            <person name="Drula E."/>
            <person name="Kohler A."/>
            <person name="Sanchez-Garcia M."/>
            <person name="Andreopoulos B."/>
            <person name="Barry K.W."/>
            <person name="Bonito G."/>
            <person name="Buee M."/>
            <person name="Carver A."/>
            <person name="Chen C."/>
            <person name="Cichocki N."/>
            <person name="Clum A."/>
            <person name="Culley D."/>
            <person name="Crous P.W."/>
            <person name="Fauchery L."/>
            <person name="Girlanda M."/>
            <person name="Hayes R."/>
            <person name="Keri Z."/>
            <person name="Labutti K."/>
            <person name="Lipzen A."/>
            <person name="Lombard V."/>
            <person name="Magnuson J."/>
            <person name="Maillard F."/>
            <person name="Morin E."/>
            <person name="Murat C."/>
            <person name="Nolan M."/>
            <person name="Ohm R."/>
            <person name="Pangilinan J."/>
            <person name="Pereira M."/>
            <person name="Perotto S."/>
            <person name="Peter M."/>
            <person name="Riley R."/>
            <person name="Sitrit Y."/>
            <person name="Stielow B."/>
            <person name="Szollosi G."/>
            <person name="Zifcakova L."/>
            <person name="Stursova M."/>
            <person name="Spatafora J.W."/>
            <person name="Tedersoo L."/>
            <person name="Vaario L.-M."/>
            <person name="Yamada A."/>
            <person name="Yan M."/>
            <person name="Wang P."/>
            <person name="Xu J."/>
            <person name="Bruns T."/>
            <person name="Baldrian P."/>
            <person name="Vilgalys R."/>
            <person name="Henrissat B."/>
            <person name="Grigoriev I.V."/>
            <person name="Hibbett D."/>
            <person name="Nagy L.G."/>
            <person name="Martin F.M."/>
        </authorList>
    </citation>
    <scope>NUCLEOTIDE SEQUENCE</scope>
    <source>
        <strain evidence="1">P2</strain>
    </source>
</reference>
<dbReference type="EMBL" id="MU117962">
    <property type="protein sequence ID" value="KAF9654075.1"/>
    <property type="molecule type" value="Genomic_DNA"/>
</dbReference>
<name>A0ACB6ZXD5_THEGA</name>
<keyword evidence="2" id="KW-1185">Reference proteome</keyword>
<protein>
    <submittedName>
        <fullName evidence="1">Uncharacterized protein</fullName>
    </submittedName>
</protein>
<proteinExistence type="predicted"/>
<evidence type="ECO:0000313" key="1">
    <source>
        <dbReference type="EMBL" id="KAF9654075.1"/>
    </source>
</evidence>
<evidence type="ECO:0000313" key="2">
    <source>
        <dbReference type="Proteomes" id="UP000886501"/>
    </source>
</evidence>
<accession>A0ACB6ZXD5</accession>
<dbReference type="Proteomes" id="UP000886501">
    <property type="component" value="Unassembled WGS sequence"/>
</dbReference>
<gene>
    <name evidence="1" type="ORF">BDM02DRAFT_3107318</name>
</gene>
<organism evidence="1 2">
    <name type="scientific">Thelephora ganbajun</name>
    <name type="common">Ganba fungus</name>
    <dbReference type="NCBI Taxonomy" id="370292"/>
    <lineage>
        <taxon>Eukaryota</taxon>
        <taxon>Fungi</taxon>
        <taxon>Dikarya</taxon>
        <taxon>Basidiomycota</taxon>
        <taxon>Agaricomycotina</taxon>
        <taxon>Agaricomycetes</taxon>
        <taxon>Thelephorales</taxon>
        <taxon>Thelephoraceae</taxon>
        <taxon>Thelephora</taxon>
    </lineage>
</organism>
<sequence length="254" mass="28037">MALTKPANLLIASLRKKYGHARNLTFGQPTSVAEDGTRGIEECVKAFEEKYRLNMMGMKRDIGTFYKLRLEEFGIGRLIAMSAWEDLERNRKLEAVREAFGGDSSRQWAFTALREMALADVMEPGEGRPTLGELYAFLEVEGFVQQVAMDQAKAGANAALQTDTAVGGAVEVALRACADDEIAVSRQRVKEALGVIRKIAVDEMVTAQEFRAASELLFICADLEVGVGGYKENSQQVLTTRYYAGILQHMQVDV</sequence>